<dbReference type="GO" id="GO:0003676">
    <property type="term" value="F:nucleic acid binding"/>
    <property type="evidence" value="ECO:0007669"/>
    <property type="project" value="UniProtKB-UniRule"/>
</dbReference>
<evidence type="ECO:0000259" key="12">
    <source>
        <dbReference type="PROSITE" id="PS50879"/>
    </source>
</evidence>
<dbReference type="Pfam" id="PF01693">
    <property type="entry name" value="Cauli_VI"/>
    <property type="match status" value="1"/>
</dbReference>
<keyword evidence="9 10" id="KW-0460">Magnesium</keyword>
<evidence type="ECO:0000256" key="1">
    <source>
        <dbReference type="ARBA" id="ARBA00000077"/>
    </source>
</evidence>
<dbReference type="InterPro" id="IPR002156">
    <property type="entry name" value="RNaseH_domain"/>
</dbReference>
<dbReference type="EC" id="3.1.26.4" evidence="4 10"/>
<dbReference type="Proteomes" id="UP000605846">
    <property type="component" value="Unassembled WGS sequence"/>
</dbReference>
<dbReference type="InterPro" id="IPR037056">
    <property type="entry name" value="RNase_H1_N_sf"/>
</dbReference>
<dbReference type="InterPro" id="IPR009027">
    <property type="entry name" value="Ribosomal_bL9/RNase_H1_N"/>
</dbReference>
<dbReference type="InterPro" id="IPR050092">
    <property type="entry name" value="RNase_H"/>
</dbReference>
<keyword evidence="5 10" id="KW-0540">Nuclease</keyword>
<dbReference type="SUPFAM" id="SSF53098">
    <property type="entry name" value="Ribonuclease H-like"/>
    <property type="match status" value="1"/>
</dbReference>
<sequence length="278" mass="31390">MSTKRCYYGVRVGRSRGVFDTWEKCKSLVEGFPGAKYKKFPTYDEAHQFSFPKSETTTQSSQPSAGRKRRADHNEIDTALVLDFLKDKEFGLEDDSAIESVKEVKKLKTAVHSSVINASHDKPPPELILYTDGASSNNGSKGSKAGFGVYWADDHPNNVSERLVGKQTNQRAEASAVIRALEQTLHDPRQLEIRTDSQYVIKAIYDWSRTWKKNNWKSSTGKEVQNRDLFEKLLDLLERRGHRITSIVYVPGHKGIHGNEMADRLACRGATLPMNDKS</sequence>
<keyword evidence="6 10" id="KW-0479">Metal-binding</keyword>
<dbReference type="InterPro" id="IPR017067">
    <property type="entry name" value="RNase_H1_euk"/>
</dbReference>
<proteinExistence type="inferred from homology"/>
<evidence type="ECO:0000256" key="5">
    <source>
        <dbReference type="ARBA" id="ARBA00022722"/>
    </source>
</evidence>
<comment type="cofactor">
    <cofactor evidence="2 10">
        <name>Mg(2+)</name>
        <dbReference type="ChEBI" id="CHEBI:18420"/>
    </cofactor>
</comment>
<dbReference type="Gene3D" id="3.40.970.10">
    <property type="entry name" value="Ribonuclease H1, N-terminal domain"/>
    <property type="match status" value="1"/>
</dbReference>
<evidence type="ECO:0000256" key="7">
    <source>
        <dbReference type="ARBA" id="ARBA00022759"/>
    </source>
</evidence>
<keyword evidence="8 10" id="KW-0378">Hydrolase</keyword>
<dbReference type="Gene3D" id="3.30.420.10">
    <property type="entry name" value="Ribonuclease H-like superfamily/Ribonuclease H"/>
    <property type="match status" value="1"/>
</dbReference>
<comment type="caution">
    <text evidence="13">The sequence shown here is derived from an EMBL/GenBank/DDBJ whole genome shotgun (WGS) entry which is preliminary data.</text>
</comment>
<dbReference type="InterPro" id="IPR011320">
    <property type="entry name" value="RNase_H1_N"/>
</dbReference>
<dbReference type="SUPFAM" id="SSF55658">
    <property type="entry name" value="L9 N-domain-like"/>
    <property type="match status" value="1"/>
</dbReference>
<evidence type="ECO:0000256" key="4">
    <source>
        <dbReference type="ARBA" id="ARBA00012180"/>
    </source>
</evidence>
<feature type="region of interest" description="Disordered" evidence="11">
    <location>
        <begin position="51"/>
        <end position="72"/>
    </location>
</feature>
<dbReference type="EMBL" id="JABAYA010000073">
    <property type="protein sequence ID" value="KAF7726706.1"/>
    <property type="molecule type" value="Genomic_DNA"/>
</dbReference>
<evidence type="ECO:0000256" key="2">
    <source>
        <dbReference type="ARBA" id="ARBA00001946"/>
    </source>
</evidence>
<comment type="function">
    <text evidence="10">Endonuclease that specifically degrades the RNA of RNA-DNA hybrids.</text>
</comment>
<feature type="domain" description="RNase H type-1" evidence="12">
    <location>
        <begin position="123"/>
        <end position="271"/>
    </location>
</feature>
<keyword evidence="7 10" id="KW-0255">Endonuclease</keyword>
<feature type="compositionally biased region" description="Polar residues" evidence="11">
    <location>
        <begin position="51"/>
        <end position="64"/>
    </location>
</feature>
<gene>
    <name evidence="13" type="primary">RNASEH1</name>
    <name evidence="13" type="ORF">EC973_008480</name>
</gene>
<evidence type="ECO:0000256" key="9">
    <source>
        <dbReference type="ARBA" id="ARBA00022842"/>
    </source>
</evidence>
<dbReference type="PANTHER" id="PTHR10642">
    <property type="entry name" value="RIBONUCLEASE H1"/>
    <property type="match status" value="1"/>
</dbReference>
<protein>
    <recommendedName>
        <fullName evidence="4 10">Ribonuclease H</fullName>
        <shortName evidence="10">RNase H</shortName>
        <ecNumber evidence="4 10">3.1.26.4</ecNumber>
    </recommendedName>
</protein>
<evidence type="ECO:0000313" key="14">
    <source>
        <dbReference type="Proteomes" id="UP000605846"/>
    </source>
</evidence>
<dbReference type="Pfam" id="PF00075">
    <property type="entry name" value="RNase_H"/>
    <property type="match status" value="1"/>
</dbReference>
<name>A0A8H7EP42_9FUNG</name>
<accession>A0A8H7EP42</accession>
<dbReference type="GO" id="GO:0004523">
    <property type="term" value="F:RNA-DNA hybrid ribonuclease activity"/>
    <property type="evidence" value="ECO:0007669"/>
    <property type="project" value="UniProtKB-UniRule"/>
</dbReference>
<comment type="catalytic activity">
    <reaction evidence="1 10">
        <text>Endonucleolytic cleavage to 5'-phosphomonoester.</text>
        <dbReference type="EC" id="3.1.26.4"/>
    </reaction>
</comment>
<evidence type="ECO:0000256" key="3">
    <source>
        <dbReference type="ARBA" id="ARBA00005300"/>
    </source>
</evidence>
<evidence type="ECO:0000256" key="6">
    <source>
        <dbReference type="ARBA" id="ARBA00022723"/>
    </source>
</evidence>
<dbReference type="InterPro" id="IPR036397">
    <property type="entry name" value="RNaseH_sf"/>
</dbReference>
<evidence type="ECO:0000313" key="13">
    <source>
        <dbReference type="EMBL" id="KAF7726706.1"/>
    </source>
</evidence>
<evidence type="ECO:0000256" key="8">
    <source>
        <dbReference type="ARBA" id="ARBA00022801"/>
    </source>
</evidence>
<dbReference type="FunFam" id="3.40.970.10:FF:000001">
    <property type="entry name" value="Ribonuclease H1"/>
    <property type="match status" value="1"/>
</dbReference>
<dbReference type="GO" id="GO:0000287">
    <property type="term" value="F:magnesium ion binding"/>
    <property type="evidence" value="ECO:0007669"/>
    <property type="project" value="UniProtKB-UniRule"/>
</dbReference>
<evidence type="ECO:0000256" key="10">
    <source>
        <dbReference type="PIRNR" id="PIRNR036852"/>
    </source>
</evidence>
<dbReference type="InterPro" id="IPR012337">
    <property type="entry name" value="RNaseH-like_sf"/>
</dbReference>
<dbReference type="CDD" id="cd09280">
    <property type="entry name" value="RNase_HI_eukaryote_like"/>
    <property type="match status" value="1"/>
</dbReference>
<evidence type="ECO:0000256" key="11">
    <source>
        <dbReference type="SAM" id="MobiDB-lite"/>
    </source>
</evidence>
<organism evidence="13 14">
    <name type="scientific">Apophysomyces ossiformis</name>
    <dbReference type="NCBI Taxonomy" id="679940"/>
    <lineage>
        <taxon>Eukaryota</taxon>
        <taxon>Fungi</taxon>
        <taxon>Fungi incertae sedis</taxon>
        <taxon>Mucoromycota</taxon>
        <taxon>Mucoromycotina</taxon>
        <taxon>Mucoromycetes</taxon>
        <taxon>Mucorales</taxon>
        <taxon>Mucorineae</taxon>
        <taxon>Mucoraceae</taxon>
        <taxon>Apophysomyces</taxon>
    </lineage>
</organism>
<dbReference type="PANTHER" id="PTHR10642:SF26">
    <property type="entry name" value="RIBONUCLEASE H1"/>
    <property type="match status" value="1"/>
</dbReference>
<reference evidence="13" key="1">
    <citation type="submission" date="2020-01" db="EMBL/GenBank/DDBJ databases">
        <title>Genome Sequencing of Three Apophysomyces-Like Fungal Strains Confirms a Novel Fungal Genus in the Mucoromycota with divergent Burkholderia-like Endosymbiotic Bacteria.</title>
        <authorList>
            <person name="Stajich J.E."/>
            <person name="Macias A.M."/>
            <person name="Carter-House D."/>
            <person name="Lovett B."/>
            <person name="Kasson L.R."/>
            <person name="Berry K."/>
            <person name="Grigoriev I."/>
            <person name="Chang Y."/>
            <person name="Spatafora J."/>
            <person name="Kasson M.T."/>
        </authorList>
    </citation>
    <scope>NUCLEOTIDE SEQUENCE</scope>
    <source>
        <strain evidence="13">NRRL A-21654</strain>
    </source>
</reference>
<dbReference type="AlphaFoldDB" id="A0A8H7EP42"/>
<dbReference type="PIRSF" id="PIRSF036852">
    <property type="entry name" value="Ribonuclease_H1_euk"/>
    <property type="match status" value="1"/>
</dbReference>
<keyword evidence="14" id="KW-1185">Reference proteome</keyword>
<dbReference type="PROSITE" id="PS50879">
    <property type="entry name" value="RNASE_H_1"/>
    <property type="match status" value="1"/>
</dbReference>
<dbReference type="GO" id="GO:0043137">
    <property type="term" value="P:DNA replication, removal of RNA primer"/>
    <property type="evidence" value="ECO:0007669"/>
    <property type="project" value="TreeGrafter"/>
</dbReference>
<dbReference type="OrthoDB" id="128665at2759"/>
<comment type="similarity">
    <text evidence="3 10">Belongs to the RNase H family.</text>
</comment>